<feature type="domain" description="PepSY" evidence="2">
    <location>
        <begin position="170"/>
        <end position="227"/>
    </location>
</feature>
<dbReference type="EMBL" id="BJUN01000028">
    <property type="protein sequence ID" value="GEK60093.1"/>
    <property type="molecule type" value="Genomic_DNA"/>
</dbReference>
<organism evidence="3 4">
    <name type="scientific">Marinococcus halophilus</name>
    <dbReference type="NCBI Taxonomy" id="1371"/>
    <lineage>
        <taxon>Bacteria</taxon>
        <taxon>Bacillati</taxon>
        <taxon>Bacillota</taxon>
        <taxon>Bacilli</taxon>
        <taxon>Bacillales</taxon>
        <taxon>Bacillaceae</taxon>
        <taxon>Marinococcus</taxon>
    </lineage>
</organism>
<feature type="compositionally biased region" description="Acidic residues" evidence="1">
    <location>
        <begin position="152"/>
        <end position="162"/>
    </location>
</feature>
<evidence type="ECO:0000256" key="1">
    <source>
        <dbReference type="SAM" id="MobiDB-lite"/>
    </source>
</evidence>
<evidence type="ECO:0000313" key="3">
    <source>
        <dbReference type="EMBL" id="GEK60093.1"/>
    </source>
</evidence>
<feature type="domain" description="PepSY" evidence="2">
    <location>
        <begin position="32"/>
        <end position="84"/>
    </location>
</feature>
<keyword evidence="4" id="KW-1185">Reference proteome</keyword>
<proteinExistence type="predicted"/>
<dbReference type="STRING" id="1371.GCA_900166605_01707"/>
<dbReference type="Pfam" id="PF03413">
    <property type="entry name" value="PepSY"/>
    <property type="match status" value="3"/>
</dbReference>
<dbReference type="OrthoDB" id="2476750at2"/>
<sequence length="231" mass="25705">MKKVIVFLVLLAGLVVAALGVWWLSSYFTQEMSPEEIEQAVQEQYQGEITNIEKQDGIYEVTAELDRGTYQMQVEAADGSVISVTQIAGNSTNDTEMLTEEEARARAEEETDFSIEKISRETQEGTAVYVVEFAEEEALEEMIIDARSGAVLEEEQDDTESSEDGRQTVLNAEEAASVAREEVDGEVDDVDFETSDAGEPFYYVELEQDDEEATVQVHGITGEILSITWDD</sequence>
<gene>
    <name evidence="3" type="ORF">MHA01_29980</name>
</gene>
<evidence type="ECO:0000259" key="2">
    <source>
        <dbReference type="Pfam" id="PF03413"/>
    </source>
</evidence>
<dbReference type="RefSeq" id="WP_079475515.1">
    <property type="nucleotide sequence ID" value="NZ_BJUN01000028.1"/>
</dbReference>
<reference evidence="3 4" key="1">
    <citation type="submission" date="2019-07" db="EMBL/GenBank/DDBJ databases">
        <title>Whole genome shotgun sequence of Marinococcus halophilus NBRC 102359.</title>
        <authorList>
            <person name="Hosoyama A."/>
            <person name="Uohara A."/>
            <person name="Ohji S."/>
            <person name="Ichikawa N."/>
        </authorList>
    </citation>
    <scope>NUCLEOTIDE SEQUENCE [LARGE SCALE GENOMIC DNA]</scope>
    <source>
        <strain evidence="3 4">NBRC 102359</strain>
    </source>
</reference>
<feature type="region of interest" description="Disordered" evidence="1">
    <location>
        <begin position="152"/>
        <end position="196"/>
    </location>
</feature>
<name>A0A510YAC5_MARHA</name>
<dbReference type="Proteomes" id="UP000321051">
    <property type="component" value="Unassembled WGS sequence"/>
</dbReference>
<feature type="compositionally biased region" description="Acidic residues" evidence="1">
    <location>
        <begin position="183"/>
        <end position="196"/>
    </location>
</feature>
<dbReference type="InterPro" id="IPR025711">
    <property type="entry name" value="PepSY"/>
</dbReference>
<evidence type="ECO:0000313" key="4">
    <source>
        <dbReference type="Proteomes" id="UP000321051"/>
    </source>
</evidence>
<protein>
    <recommendedName>
        <fullName evidence="2">PepSY domain-containing protein</fullName>
    </recommendedName>
</protein>
<comment type="caution">
    <text evidence="3">The sequence shown here is derived from an EMBL/GenBank/DDBJ whole genome shotgun (WGS) entry which is preliminary data.</text>
</comment>
<dbReference type="AlphaFoldDB" id="A0A510YAC5"/>
<feature type="domain" description="PepSY" evidence="2">
    <location>
        <begin position="98"/>
        <end position="155"/>
    </location>
</feature>
<dbReference type="Gene3D" id="3.10.450.40">
    <property type="match status" value="2"/>
</dbReference>
<accession>A0A510YAC5</accession>